<proteinExistence type="predicted"/>
<dbReference type="Proteomes" id="UP000186922">
    <property type="component" value="Unassembled WGS sequence"/>
</dbReference>
<name>A0A1D1VAV1_RAMVA</name>
<reference evidence="1 2" key="1">
    <citation type="journal article" date="2016" name="Nat. Commun.">
        <title>Extremotolerant tardigrade genome and improved radiotolerance of human cultured cells by tardigrade-unique protein.</title>
        <authorList>
            <person name="Hashimoto T."/>
            <person name="Horikawa D.D."/>
            <person name="Saito Y."/>
            <person name="Kuwahara H."/>
            <person name="Kozuka-Hata H."/>
            <person name="Shin-I T."/>
            <person name="Minakuchi Y."/>
            <person name="Ohishi K."/>
            <person name="Motoyama A."/>
            <person name="Aizu T."/>
            <person name="Enomoto A."/>
            <person name="Kondo K."/>
            <person name="Tanaka S."/>
            <person name="Hara Y."/>
            <person name="Koshikawa S."/>
            <person name="Sagara H."/>
            <person name="Miura T."/>
            <person name="Yokobori S."/>
            <person name="Miyagawa K."/>
            <person name="Suzuki Y."/>
            <person name="Kubo T."/>
            <person name="Oyama M."/>
            <person name="Kohara Y."/>
            <person name="Fujiyama A."/>
            <person name="Arakawa K."/>
            <person name="Katayama T."/>
            <person name="Toyoda A."/>
            <person name="Kunieda T."/>
        </authorList>
    </citation>
    <scope>NUCLEOTIDE SEQUENCE [LARGE SCALE GENOMIC DNA]</scope>
    <source>
        <strain evidence="1 2">YOKOZUNA-1</strain>
    </source>
</reference>
<accession>A0A1D1VAV1</accession>
<organism evidence="1 2">
    <name type="scientific">Ramazzottius varieornatus</name>
    <name type="common">Water bear</name>
    <name type="synonym">Tardigrade</name>
    <dbReference type="NCBI Taxonomy" id="947166"/>
    <lineage>
        <taxon>Eukaryota</taxon>
        <taxon>Metazoa</taxon>
        <taxon>Ecdysozoa</taxon>
        <taxon>Tardigrada</taxon>
        <taxon>Eutardigrada</taxon>
        <taxon>Parachela</taxon>
        <taxon>Hypsibioidea</taxon>
        <taxon>Ramazzottiidae</taxon>
        <taxon>Ramazzottius</taxon>
    </lineage>
</organism>
<keyword evidence="2" id="KW-1185">Reference proteome</keyword>
<sequence length="58" mass="6591">MVKLNMHVILDCAPDYWNQTPIRPLSHFSCTETSKRDSIEGRMLLQAVSLSPTFGQLL</sequence>
<protein>
    <submittedName>
        <fullName evidence="1">Uncharacterized protein</fullName>
    </submittedName>
</protein>
<comment type="caution">
    <text evidence="1">The sequence shown here is derived from an EMBL/GenBank/DDBJ whole genome shotgun (WGS) entry which is preliminary data.</text>
</comment>
<dbReference type="EMBL" id="BDGG01000004">
    <property type="protein sequence ID" value="GAU98020.1"/>
    <property type="molecule type" value="Genomic_DNA"/>
</dbReference>
<evidence type="ECO:0000313" key="2">
    <source>
        <dbReference type="Proteomes" id="UP000186922"/>
    </source>
</evidence>
<evidence type="ECO:0000313" key="1">
    <source>
        <dbReference type="EMBL" id="GAU98020.1"/>
    </source>
</evidence>
<dbReference type="AlphaFoldDB" id="A0A1D1VAV1"/>
<gene>
    <name evidence="1" type="primary">RvY_09224-1</name>
    <name evidence="1" type="synonym">RvY_09224.1</name>
    <name evidence="1" type="ORF">RvY_09224</name>
</gene>